<evidence type="ECO:0000256" key="6">
    <source>
        <dbReference type="ARBA" id="ARBA00023136"/>
    </source>
</evidence>
<feature type="transmembrane region" description="Helical" evidence="7">
    <location>
        <begin position="299"/>
        <end position="320"/>
    </location>
</feature>
<protein>
    <submittedName>
        <fullName evidence="9">ABC transporter permease subunit</fullName>
    </submittedName>
</protein>
<reference evidence="9 10" key="1">
    <citation type="submission" date="2019-10" db="EMBL/GenBank/DDBJ databases">
        <title>Genomic analysis of Raineyella sp. CBA3103.</title>
        <authorList>
            <person name="Roh S.W."/>
        </authorList>
    </citation>
    <scope>NUCLEOTIDE SEQUENCE [LARGE SCALE GENOMIC DNA]</scope>
    <source>
        <strain evidence="9 10">CBA3103</strain>
    </source>
</reference>
<feature type="transmembrane region" description="Helical" evidence="7">
    <location>
        <begin position="183"/>
        <end position="201"/>
    </location>
</feature>
<evidence type="ECO:0000256" key="7">
    <source>
        <dbReference type="RuleBase" id="RU363032"/>
    </source>
</evidence>
<dbReference type="Pfam" id="PF00528">
    <property type="entry name" value="BPD_transp_1"/>
    <property type="match status" value="1"/>
</dbReference>
<comment type="similarity">
    <text evidence="7">Belongs to the binding-protein-dependent transport system permease family.</text>
</comment>
<gene>
    <name evidence="9" type="ORF">Rai3103_11205</name>
</gene>
<dbReference type="Gene3D" id="1.10.3720.10">
    <property type="entry name" value="MetI-like"/>
    <property type="match status" value="1"/>
</dbReference>
<organism evidence="9 10">
    <name type="scientific">Raineyella fluvialis</name>
    <dbReference type="NCBI Taxonomy" id="2662261"/>
    <lineage>
        <taxon>Bacteria</taxon>
        <taxon>Bacillati</taxon>
        <taxon>Actinomycetota</taxon>
        <taxon>Actinomycetes</taxon>
        <taxon>Propionibacteriales</taxon>
        <taxon>Propionibacteriaceae</taxon>
        <taxon>Raineyella</taxon>
    </lineage>
</organism>
<evidence type="ECO:0000259" key="8">
    <source>
        <dbReference type="PROSITE" id="PS50928"/>
    </source>
</evidence>
<keyword evidence="2 7" id="KW-0813">Transport</keyword>
<dbReference type="InterPro" id="IPR035906">
    <property type="entry name" value="MetI-like_sf"/>
</dbReference>
<keyword evidence="6 7" id="KW-0472">Membrane</keyword>
<feature type="domain" description="ABC transmembrane type-1" evidence="8">
    <location>
        <begin position="118"/>
        <end position="317"/>
    </location>
</feature>
<keyword evidence="3" id="KW-1003">Cell membrane</keyword>
<accession>A0A5Q2FLG5</accession>
<feature type="transmembrane region" description="Helical" evidence="7">
    <location>
        <begin position="52"/>
        <end position="74"/>
    </location>
</feature>
<feature type="transmembrane region" description="Helical" evidence="7">
    <location>
        <begin position="122"/>
        <end position="145"/>
    </location>
</feature>
<evidence type="ECO:0000256" key="1">
    <source>
        <dbReference type="ARBA" id="ARBA00004651"/>
    </source>
</evidence>
<evidence type="ECO:0000256" key="5">
    <source>
        <dbReference type="ARBA" id="ARBA00022989"/>
    </source>
</evidence>
<dbReference type="EMBL" id="CP045725">
    <property type="protein sequence ID" value="QGF25196.1"/>
    <property type="molecule type" value="Genomic_DNA"/>
</dbReference>
<feature type="transmembrane region" description="Helical" evidence="7">
    <location>
        <begin position="157"/>
        <end position="177"/>
    </location>
</feature>
<evidence type="ECO:0000313" key="10">
    <source>
        <dbReference type="Proteomes" id="UP000386847"/>
    </source>
</evidence>
<keyword evidence="5 7" id="KW-1133">Transmembrane helix</keyword>
<dbReference type="KEGG" id="rain:Rai3103_11205"/>
<keyword evidence="4 7" id="KW-0812">Transmembrane</keyword>
<dbReference type="AlphaFoldDB" id="A0A5Q2FLG5"/>
<dbReference type="PANTHER" id="PTHR43386">
    <property type="entry name" value="OLIGOPEPTIDE TRANSPORT SYSTEM PERMEASE PROTEIN APPC"/>
    <property type="match status" value="1"/>
</dbReference>
<dbReference type="Proteomes" id="UP000386847">
    <property type="component" value="Chromosome"/>
</dbReference>
<proteinExistence type="inferred from homology"/>
<evidence type="ECO:0000256" key="2">
    <source>
        <dbReference type="ARBA" id="ARBA00022448"/>
    </source>
</evidence>
<evidence type="ECO:0000256" key="3">
    <source>
        <dbReference type="ARBA" id="ARBA00022475"/>
    </source>
</evidence>
<dbReference type="InterPro" id="IPR050366">
    <property type="entry name" value="BP-dependent_transpt_permease"/>
</dbReference>
<dbReference type="Pfam" id="PF12911">
    <property type="entry name" value="OppC_N"/>
    <property type="match status" value="1"/>
</dbReference>
<dbReference type="InterPro" id="IPR025966">
    <property type="entry name" value="OppC_N"/>
</dbReference>
<name>A0A5Q2FLG5_9ACTN</name>
<dbReference type="PROSITE" id="PS50928">
    <property type="entry name" value="ABC_TM1"/>
    <property type="match status" value="1"/>
</dbReference>
<feature type="transmembrane region" description="Helical" evidence="7">
    <location>
        <begin position="239"/>
        <end position="261"/>
    </location>
</feature>
<evidence type="ECO:0000256" key="4">
    <source>
        <dbReference type="ARBA" id="ARBA00022692"/>
    </source>
</evidence>
<dbReference type="PANTHER" id="PTHR43386:SF6">
    <property type="entry name" value="ABC TRANSPORTER PERMEASE PROTEIN"/>
    <property type="match status" value="1"/>
</dbReference>
<dbReference type="GO" id="GO:0005886">
    <property type="term" value="C:plasma membrane"/>
    <property type="evidence" value="ECO:0007669"/>
    <property type="project" value="UniProtKB-SubCell"/>
</dbReference>
<dbReference type="GO" id="GO:0055085">
    <property type="term" value="P:transmembrane transport"/>
    <property type="evidence" value="ECO:0007669"/>
    <property type="project" value="InterPro"/>
</dbReference>
<sequence>MAELEEDRRSAFAPQDPVAVLENPLIPTAGDADLGPARSLWSDAWREMRGRVLFWISAGLIVLVVVMAIVPQVFTFFSPQPNPYFADLSTSRLAPSPRAWFGHDAQGYDIYSRTIYGARSSVLVGLGATIVTTLLGSVIGVFAGYFGGWWDIILSRLGDVFFAIPLLLGGILALYTFPNTLGTPYLVMVGKVVLALGILGWPSIARLMRSSVLQVKPHDFVQAARALGAKPGRIVFSHILPNAVAPVIAVATINLGMYIALEATLSFLGIGLAPPAVSWGVAISEASGIGLVRSTPHMLLFPSLFLSITVLAFILLGEVVRDALDPKLR</sequence>
<evidence type="ECO:0000313" key="9">
    <source>
        <dbReference type="EMBL" id="QGF25196.1"/>
    </source>
</evidence>
<dbReference type="CDD" id="cd06261">
    <property type="entry name" value="TM_PBP2"/>
    <property type="match status" value="1"/>
</dbReference>
<dbReference type="InterPro" id="IPR000515">
    <property type="entry name" value="MetI-like"/>
</dbReference>
<keyword evidence="10" id="KW-1185">Reference proteome</keyword>
<dbReference type="SUPFAM" id="SSF161098">
    <property type="entry name" value="MetI-like"/>
    <property type="match status" value="1"/>
</dbReference>
<comment type="subcellular location">
    <subcellularLocation>
        <location evidence="1 7">Cell membrane</location>
        <topology evidence="1 7">Multi-pass membrane protein</topology>
    </subcellularLocation>
</comment>